<dbReference type="Gene3D" id="1.10.357.10">
    <property type="entry name" value="Tetracycline Repressor, domain 2"/>
    <property type="match status" value="1"/>
</dbReference>
<reference evidence="8" key="1">
    <citation type="submission" date="2006-10" db="EMBL/GenBank/DDBJ databases">
        <title>Complete sequence of Solibacter usitatus Ellin6076.</title>
        <authorList>
            <consortium name="US DOE Joint Genome Institute"/>
            <person name="Copeland A."/>
            <person name="Lucas S."/>
            <person name="Lapidus A."/>
            <person name="Barry K."/>
            <person name="Detter J.C."/>
            <person name="Glavina del Rio T."/>
            <person name="Hammon N."/>
            <person name="Israni S."/>
            <person name="Dalin E."/>
            <person name="Tice H."/>
            <person name="Pitluck S."/>
            <person name="Thompson L.S."/>
            <person name="Brettin T."/>
            <person name="Bruce D."/>
            <person name="Han C."/>
            <person name="Tapia R."/>
            <person name="Gilna P."/>
            <person name="Schmutz J."/>
            <person name="Larimer F."/>
            <person name="Land M."/>
            <person name="Hauser L."/>
            <person name="Kyrpides N."/>
            <person name="Mikhailova N."/>
            <person name="Janssen P.H."/>
            <person name="Kuske C.R."/>
            <person name="Richardson P."/>
        </authorList>
    </citation>
    <scope>NUCLEOTIDE SEQUENCE</scope>
    <source>
        <strain evidence="8">Ellin6076</strain>
    </source>
</reference>
<dbReference type="OrthoDB" id="9812993at2"/>
<protein>
    <submittedName>
        <fullName evidence="8">Transcriptional regulator, TetR family</fullName>
    </submittedName>
</protein>
<evidence type="ECO:0000313" key="8">
    <source>
        <dbReference type="EMBL" id="ABJ86644.1"/>
    </source>
</evidence>
<dbReference type="SUPFAM" id="SSF48498">
    <property type="entry name" value="Tetracyclin repressor-like, C-terminal domain"/>
    <property type="match status" value="1"/>
</dbReference>
<organism evidence="8">
    <name type="scientific">Solibacter usitatus (strain Ellin6076)</name>
    <dbReference type="NCBI Taxonomy" id="234267"/>
    <lineage>
        <taxon>Bacteria</taxon>
        <taxon>Pseudomonadati</taxon>
        <taxon>Acidobacteriota</taxon>
        <taxon>Terriglobia</taxon>
        <taxon>Bryobacterales</taxon>
        <taxon>Solibacteraceae</taxon>
        <taxon>Candidatus Solibacter</taxon>
    </lineage>
</organism>
<evidence type="ECO:0000256" key="1">
    <source>
        <dbReference type="ARBA" id="ARBA00022491"/>
    </source>
</evidence>
<proteinExistence type="predicted"/>
<dbReference type="InterPro" id="IPR041490">
    <property type="entry name" value="KstR2_TetR_C"/>
</dbReference>
<dbReference type="InterPro" id="IPR009057">
    <property type="entry name" value="Homeodomain-like_sf"/>
</dbReference>
<dbReference type="InterPro" id="IPR050109">
    <property type="entry name" value="HTH-type_TetR-like_transc_reg"/>
</dbReference>
<dbReference type="PANTHER" id="PTHR30055:SF175">
    <property type="entry name" value="HTH-TYPE TRANSCRIPTIONAL REPRESSOR KSTR2"/>
    <property type="match status" value="1"/>
</dbReference>
<evidence type="ECO:0000256" key="3">
    <source>
        <dbReference type="ARBA" id="ARBA00023125"/>
    </source>
</evidence>
<dbReference type="InterPro" id="IPR001647">
    <property type="entry name" value="HTH_TetR"/>
</dbReference>
<dbReference type="AlphaFoldDB" id="Q01UM6"/>
<keyword evidence="2" id="KW-0805">Transcription regulation</keyword>
<sequence length="221" mass="24688">MSKDASVTPSPRKVFASRRRDPATKREAVLKTAAQLFLEKSFGRTSMNDVADRLNITKPALYHYFDNKEDILLACYRLGVGLIEETLNEIADHCGNGLQKVEAFIQSYAIVMTVNFGRCVMRLDEGDLTAEARAEVRTYKRKIDRRLRSFLQEGIDDGSVAPCDTKIAAFAIAGALNWICMWYEPDGALSPEEIAAQFARTLTQGLAAKGQFPKRSNSDER</sequence>
<dbReference type="Pfam" id="PF00440">
    <property type="entry name" value="TetR_N"/>
    <property type="match status" value="1"/>
</dbReference>
<keyword evidence="1" id="KW-0678">Repressor</keyword>
<evidence type="ECO:0000259" key="7">
    <source>
        <dbReference type="PROSITE" id="PS50977"/>
    </source>
</evidence>
<dbReference type="GO" id="GO:0003700">
    <property type="term" value="F:DNA-binding transcription factor activity"/>
    <property type="evidence" value="ECO:0007669"/>
    <property type="project" value="TreeGrafter"/>
</dbReference>
<dbReference type="GO" id="GO:0000976">
    <property type="term" value="F:transcription cis-regulatory region binding"/>
    <property type="evidence" value="ECO:0007669"/>
    <property type="project" value="TreeGrafter"/>
</dbReference>
<dbReference type="PROSITE" id="PS01081">
    <property type="entry name" value="HTH_TETR_1"/>
    <property type="match status" value="1"/>
</dbReference>
<dbReference type="InParanoid" id="Q01UM6"/>
<dbReference type="InterPro" id="IPR036271">
    <property type="entry name" value="Tet_transcr_reg_TetR-rel_C_sf"/>
</dbReference>
<evidence type="ECO:0000256" key="4">
    <source>
        <dbReference type="ARBA" id="ARBA00023163"/>
    </source>
</evidence>
<dbReference type="PANTHER" id="PTHR30055">
    <property type="entry name" value="HTH-TYPE TRANSCRIPTIONAL REGULATOR RUTR"/>
    <property type="match status" value="1"/>
</dbReference>
<dbReference type="InterPro" id="IPR023772">
    <property type="entry name" value="DNA-bd_HTH_TetR-type_CS"/>
</dbReference>
<dbReference type="PROSITE" id="PS50977">
    <property type="entry name" value="HTH_TETR_2"/>
    <property type="match status" value="1"/>
</dbReference>
<dbReference type="SUPFAM" id="SSF46689">
    <property type="entry name" value="Homeodomain-like"/>
    <property type="match status" value="1"/>
</dbReference>
<dbReference type="PRINTS" id="PR00455">
    <property type="entry name" value="HTHTETR"/>
</dbReference>
<dbReference type="HOGENOM" id="CLU_069356_12_4_0"/>
<dbReference type="Gene3D" id="1.10.10.60">
    <property type="entry name" value="Homeodomain-like"/>
    <property type="match status" value="1"/>
</dbReference>
<feature type="domain" description="HTH tetR-type" evidence="7">
    <location>
        <begin position="23"/>
        <end position="83"/>
    </location>
</feature>
<dbReference type="STRING" id="234267.Acid_5697"/>
<accession>Q01UM6</accession>
<feature type="region of interest" description="Disordered" evidence="6">
    <location>
        <begin position="1"/>
        <end position="21"/>
    </location>
</feature>
<name>Q01UM6_SOLUE</name>
<gene>
    <name evidence="8" type="ordered locus">Acid_5697</name>
</gene>
<dbReference type="EMBL" id="CP000473">
    <property type="protein sequence ID" value="ABJ86644.1"/>
    <property type="molecule type" value="Genomic_DNA"/>
</dbReference>
<keyword evidence="4" id="KW-0804">Transcription</keyword>
<dbReference type="Pfam" id="PF17932">
    <property type="entry name" value="TetR_C_24"/>
    <property type="match status" value="1"/>
</dbReference>
<dbReference type="KEGG" id="sus:Acid_5697"/>
<evidence type="ECO:0000256" key="2">
    <source>
        <dbReference type="ARBA" id="ARBA00023015"/>
    </source>
</evidence>
<evidence type="ECO:0000256" key="5">
    <source>
        <dbReference type="PROSITE-ProRule" id="PRU00335"/>
    </source>
</evidence>
<keyword evidence="3 5" id="KW-0238">DNA-binding</keyword>
<dbReference type="eggNOG" id="COG1309">
    <property type="taxonomic scope" value="Bacteria"/>
</dbReference>
<dbReference type="FunCoup" id="Q01UM6">
    <property type="interactions" value="47"/>
</dbReference>
<evidence type="ECO:0000256" key="6">
    <source>
        <dbReference type="SAM" id="MobiDB-lite"/>
    </source>
</evidence>
<feature type="DNA-binding region" description="H-T-H motif" evidence="5">
    <location>
        <begin position="46"/>
        <end position="65"/>
    </location>
</feature>